<feature type="compositionally biased region" description="Low complexity" evidence="6">
    <location>
        <begin position="284"/>
        <end position="298"/>
    </location>
</feature>
<evidence type="ECO:0000256" key="3">
    <source>
        <dbReference type="ARBA" id="ARBA00022907"/>
    </source>
</evidence>
<feature type="compositionally biased region" description="Basic and acidic residues" evidence="6">
    <location>
        <begin position="241"/>
        <end position="254"/>
    </location>
</feature>
<evidence type="ECO:0000256" key="6">
    <source>
        <dbReference type="SAM" id="MobiDB-lite"/>
    </source>
</evidence>
<comment type="subcellular location">
    <subcellularLocation>
        <location evidence="1">Cytoplasm</location>
    </subcellularLocation>
</comment>
<dbReference type="PROSITE" id="PS01179">
    <property type="entry name" value="PID"/>
    <property type="match status" value="1"/>
</dbReference>
<organism evidence="8">
    <name type="scientific">Arion vulgaris</name>
    <dbReference type="NCBI Taxonomy" id="1028688"/>
    <lineage>
        <taxon>Eukaryota</taxon>
        <taxon>Metazoa</taxon>
        <taxon>Spiralia</taxon>
        <taxon>Lophotrochozoa</taxon>
        <taxon>Mollusca</taxon>
        <taxon>Gastropoda</taxon>
        <taxon>Heterobranchia</taxon>
        <taxon>Euthyneura</taxon>
        <taxon>Panpulmonata</taxon>
        <taxon>Eupulmonata</taxon>
        <taxon>Stylommatophora</taxon>
        <taxon>Helicina</taxon>
        <taxon>Arionoidea</taxon>
        <taxon>Arionidae</taxon>
        <taxon>Arion</taxon>
    </lineage>
</organism>
<feature type="domain" description="PID" evidence="7">
    <location>
        <begin position="23"/>
        <end position="154"/>
    </location>
</feature>
<dbReference type="InterPro" id="IPR006020">
    <property type="entry name" value="PTB/PI_dom"/>
</dbReference>
<feature type="coiled-coil region" evidence="5">
    <location>
        <begin position="162"/>
        <end position="189"/>
    </location>
</feature>
<feature type="compositionally biased region" description="Pro residues" evidence="6">
    <location>
        <begin position="272"/>
        <end position="283"/>
    </location>
</feature>
<dbReference type="Pfam" id="PF00640">
    <property type="entry name" value="PID"/>
    <property type="match status" value="1"/>
</dbReference>
<dbReference type="AlphaFoldDB" id="A0A0B7AJU2"/>
<dbReference type="SMART" id="SM00462">
    <property type="entry name" value="PTB"/>
    <property type="match status" value="1"/>
</dbReference>
<sequence length="373" mass="41347">MPKKGNKQWQHPPEALLGGHILYTVKFLGECNVDHPKGTEVVKDAIRKMKFNKHIKRAEGQKSPKVELIISADAVTVLNPKTRLILYQYPLHQISYCADDKSDKRMFTFIAKEANGNRHFCYVFDSEKCAEEITLTIGQAFDLAYKRFLETSAPDGDIRKQFATLQKRVQALQFENDSLRNRLTELEKIKDRSDVDEYKRNNKITDLQNVTLNPSESTTDDDSPCSPSGTRIPRQSSVVGRRLENLVMSDDKTRKPARQSNGTHTTGLPGPAGSPPILSPPPASSRSSRTNNSRTANSGATTPGTPNSNADAFFGNLPQTTPSSIDPFGMEAFNPISASSDQELIDIQAGFSRGLSFGTDDFNIDDLDPLNQK</sequence>
<comment type="similarity">
    <text evidence="4">Belongs to the ced-6 family.</text>
</comment>
<evidence type="ECO:0000313" key="8">
    <source>
        <dbReference type="EMBL" id="CEK81113.1"/>
    </source>
</evidence>
<evidence type="ECO:0000259" key="7">
    <source>
        <dbReference type="PROSITE" id="PS01179"/>
    </source>
</evidence>
<evidence type="ECO:0000256" key="4">
    <source>
        <dbReference type="ARBA" id="ARBA00060944"/>
    </source>
</evidence>
<evidence type="ECO:0000256" key="2">
    <source>
        <dbReference type="ARBA" id="ARBA00022490"/>
    </source>
</evidence>
<dbReference type="Gene3D" id="2.30.29.30">
    <property type="entry name" value="Pleckstrin-homology domain (PH domain)/Phosphotyrosine-binding domain (PTB)"/>
    <property type="match status" value="1"/>
</dbReference>
<dbReference type="PANTHER" id="PTHR11232">
    <property type="entry name" value="PHOSPHOTYROSINE INTERACTION DOMAIN-CONTAINING FAMILY MEMBER"/>
    <property type="match status" value="1"/>
</dbReference>
<dbReference type="GO" id="GO:0006909">
    <property type="term" value="P:phagocytosis"/>
    <property type="evidence" value="ECO:0007669"/>
    <property type="project" value="UniProtKB-KW"/>
</dbReference>
<dbReference type="FunFam" id="2.30.29.30:FF:000118">
    <property type="entry name" value="GULP PTB domain containing engulfment adaptor 1"/>
    <property type="match status" value="1"/>
</dbReference>
<dbReference type="InterPro" id="IPR011993">
    <property type="entry name" value="PH-like_dom_sf"/>
</dbReference>
<evidence type="ECO:0000256" key="1">
    <source>
        <dbReference type="ARBA" id="ARBA00004496"/>
    </source>
</evidence>
<reference evidence="8" key="1">
    <citation type="submission" date="2014-12" db="EMBL/GenBank/DDBJ databases">
        <title>Insight into the proteome of Arion vulgaris.</title>
        <authorList>
            <person name="Aradska J."/>
            <person name="Bulat T."/>
            <person name="Smidak R."/>
            <person name="Sarate P."/>
            <person name="Gangsoo J."/>
            <person name="Sialana F."/>
            <person name="Bilban M."/>
            <person name="Lubec G."/>
        </authorList>
    </citation>
    <scope>NUCLEOTIDE SEQUENCE</scope>
    <source>
        <tissue evidence="8">Skin</tissue>
    </source>
</reference>
<feature type="compositionally biased region" description="Polar residues" evidence="6">
    <location>
        <begin position="299"/>
        <end position="310"/>
    </location>
</feature>
<accession>A0A0B7AJU2</accession>
<dbReference type="CDD" id="cd01273">
    <property type="entry name" value="PTB_CED-6"/>
    <property type="match status" value="1"/>
</dbReference>
<dbReference type="InterPro" id="IPR051133">
    <property type="entry name" value="Adapter_Engulfment-Domain"/>
</dbReference>
<keyword evidence="5" id="KW-0175">Coiled coil</keyword>
<protein>
    <recommendedName>
        <fullName evidence="7">PID domain-containing protein</fullName>
    </recommendedName>
</protein>
<keyword evidence="3" id="KW-0581">Phagocytosis</keyword>
<evidence type="ECO:0000256" key="5">
    <source>
        <dbReference type="SAM" id="Coils"/>
    </source>
</evidence>
<name>A0A0B7AJU2_9EUPU</name>
<dbReference type="GO" id="GO:0005737">
    <property type="term" value="C:cytoplasm"/>
    <property type="evidence" value="ECO:0007669"/>
    <property type="project" value="UniProtKB-SubCell"/>
</dbReference>
<feature type="region of interest" description="Disordered" evidence="6">
    <location>
        <begin position="354"/>
        <end position="373"/>
    </location>
</feature>
<proteinExistence type="inferred from homology"/>
<keyword evidence="2" id="KW-0963">Cytoplasm</keyword>
<dbReference type="EMBL" id="HACG01034248">
    <property type="protein sequence ID" value="CEK81113.1"/>
    <property type="molecule type" value="Transcribed_RNA"/>
</dbReference>
<dbReference type="SUPFAM" id="SSF50729">
    <property type="entry name" value="PH domain-like"/>
    <property type="match status" value="1"/>
</dbReference>
<dbReference type="PANTHER" id="PTHR11232:SF77">
    <property type="entry name" value="GULP PTB DOMAIN CONTAINING ENGULFMENT ADAPTOR 1"/>
    <property type="match status" value="1"/>
</dbReference>
<gene>
    <name evidence="8" type="primary">ORF124386</name>
</gene>
<feature type="compositionally biased region" description="Acidic residues" evidence="6">
    <location>
        <begin position="362"/>
        <end position="373"/>
    </location>
</feature>
<feature type="region of interest" description="Disordered" evidence="6">
    <location>
        <begin position="206"/>
        <end position="334"/>
    </location>
</feature>